<dbReference type="HOGENOM" id="CLU_011142_2_0_9"/>
<dbReference type="GO" id="GO:0005576">
    <property type="term" value="C:extracellular region"/>
    <property type="evidence" value="ECO:0007669"/>
    <property type="project" value="UniProtKB-SubCell"/>
</dbReference>
<dbReference type="InterPro" id="IPR001492">
    <property type="entry name" value="Flagellin"/>
</dbReference>
<reference evidence="7 8" key="1">
    <citation type="journal article" date="2011" name="J. Bacteriol.">
        <title>Complete genome sequence of the cellulose-degrading bacterium Cellulosilyticum lentocellum.</title>
        <authorList>
            <consortium name="US DOE Joint Genome Institute"/>
            <person name="Miller D.A."/>
            <person name="Suen G."/>
            <person name="Bruce D."/>
            <person name="Copeland A."/>
            <person name="Cheng J.F."/>
            <person name="Detter C."/>
            <person name="Goodwin L.A."/>
            <person name="Han C.S."/>
            <person name="Hauser L.J."/>
            <person name="Land M.L."/>
            <person name="Lapidus A."/>
            <person name="Lucas S."/>
            <person name="Meincke L."/>
            <person name="Pitluck S."/>
            <person name="Tapia R."/>
            <person name="Teshima H."/>
            <person name="Woyke T."/>
            <person name="Fox B.G."/>
            <person name="Angert E.R."/>
            <person name="Currie C.R."/>
        </authorList>
    </citation>
    <scope>NUCLEOTIDE SEQUENCE [LARGE SCALE GENOMIC DNA]</scope>
    <source>
        <strain evidence="8">ATCC 49066 / DSM 5427 / NCIMB 11756 / RHM5</strain>
    </source>
</reference>
<dbReference type="KEGG" id="cle:Clole_1041"/>
<evidence type="ECO:0000313" key="8">
    <source>
        <dbReference type="Proteomes" id="UP000008467"/>
    </source>
</evidence>
<comment type="subcellular location">
    <subcellularLocation>
        <location evidence="4">Secreted</location>
    </subcellularLocation>
    <subcellularLocation>
        <location evidence="4">Bacterial flagellum</location>
    </subcellularLocation>
</comment>
<dbReference type="RefSeq" id="WP_013656072.1">
    <property type="nucleotide sequence ID" value="NC_015275.1"/>
</dbReference>
<sequence length="271" mass="29948">MKINTNMSAIRTLTSLTKANGSASKAMERLSSGLRINSAADDAAGMAISRKMNTQVKGLDQANRNAMDGISMIQTAEGALDEVHSMLQRMRELSVQASNGTYENADRETIEQEINQLMQEMEAMKERTQFNKMNLLDGSYENFTLHIGANKDQCMNIDGEEISIENILTPLQGIDIVTKADEAIQKVDAAIEKTSAIRGRLGAYQNRLEHTVSNIQVSEENMTASMSRIQDADMAEEMTDYTQYNVISQAATAMLAQANQRPQQVLQLLNS</sequence>
<proteinExistence type="inferred from homology"/>
<protein>
    <recommendedName>
        <fullName evidence="2 4">Flagellin</fullName>
    </recommendedName>
</protein>
<evidence type="ECO:0000256" key="4">
    <source>
        <dbReference type="RuleBase" id="RU362073"/>
    </source>
</evidence>
<dbReference type="InterPro" id="IPR001029">
    <property type="entry name" value="Flagellin_N"/>
</dbReference>
<dbReference type="GO" id="GO:0009288">
    <property type="term" value="C:bacterial-type flagellum"/>
    <property type="evidence" value="ECO:0007669"/>
    <property type="project" value="UniProtKB-SubCell"/>
</dbReference>
<feature type="domain" description="Flagellin N-terminal" evidence="5">
    <location>
        <begin position="3"/>
        <end position="139"/>
    </location>
</feature>
<gene>
    <name evidence="7" type="ordered locus">Clole_1041</name>
</gene>
<evidence type="ECO:0000256" key="3">
    <source>
        <dbReference type="ARBA" id="ARBA00023143"/>
    </source>
</evidence>
<keyword evidence="7" id="KW-0969">Cilium</keyword>
<dbReference type="PANTHER" id="PTHR42792">
    <property type="entry name" value="FLAGELLIN"/>
    <property type="match status" value="1"/>
</dbReference>
<dbReference type="InterPro" id="IPR042187">
    <property type="entry name" value="Flagellin_C_sub2"/>
</dbReference>
<keyword evidence="3 4" id="KW-0975">Bacterial flagellum</keyword>
<evidence type="ECO:0000256" key="1">
    <source>
        <dbReference type="ARBA" id="ARBA00005709"/>
    </source>
</evidence>
<keyword evidence="7" id="KW-0966">Cell projection</keyword>
<keyword evidence="8" id="KW-1185">Reference proteome</keyword>
<dbReference type="PRINTS" id="PR00207">
    <property type="entry name" value="FLAGELLIN"/>
</dbReference>
<comment type="similarity">
    <text evidence="1 4">Belongs to the bacterial flagellin family.</text>
</comment>
<dbReference type="Proteomes" id="UP000008467">
    <property type="component" value="Chromosome"/>
</dbReference>
<dbReference type="AlphaFoldDB" id="F2JRG4"/>
<dbReference type="Gene3D" id="6.10.10.10">
    <property type="entry name" value="Flagellar export chaperone, C-terminal domain"/>
    <property type="match status" value="1"/>
</dbReference>
<dbReference type="PANTHER" id="PTHR42792:SF2">
    <property type="entry name" value="FLAGELLIN"/>
    <property type="match status" value="1"/>
</dbReference>
<evidence type="ECO:0000256" key="2">
    <source>
        <dbReference type="ARBA" id="ARBA00020110"/>
    </source>
</evidence>
<accession>F2JRG4</accession>
<evidence type="ECO:0000259" key="5">
    <source>
        <dbReference type="Pfam" id="PF00669"/>
    </source>
</evidence>
<dbReference type="Pfam" id="PF00669">
    <property type="entry name" value="Flagellin_N"/>
    <property type="match status" value="1"/>
</dbReference>
<dbReference type="SUPFAM" id="SSF64518">
    <property type="entry name" value="Phase 1 flagellin"/>
    <property type="match status" value="1"/>
</dbReference>
<dbReference type="GO" id="GO:0005198">
    <property type="term" value="F:structural molecule activity"/>
    <property type="evidence" value="ECO:0007669"/>
    <property type="project" value="UniProtKB-UniRule"/>
</dbReference>
<organism evidence="7 8">
    <name type="scientific">Cellulosilyticum lentocellum (strain ATCC 49066 / DSM 5427 / NCIMB 11756 / RHM5)</name>
    <name type="common">Clostridium lentocellum</name>
    <dbReference type="NCBI Taxonomy" id="642492"/>
    <lineage>
        <taxon>Bacteria</taxon>
        <taxon>Bacillati</taxon>
        <taxon>Bacillota</taxon>
        <taxon>Clostridia</taxon>
        <taxon>Lachnospirales</taxon>
        <taxon>Cellulosilyticaceae</taxon>
        <taxon>Cellulosilyticum</taxon>
    </lineage>
</organism>
<dbReference type="eggNOG" id="COG1344">
    <property type="taxonomic scope" value="Bacteria"/>
</dbReference>
<name>F2JRG4_CELLD</name>
<keyword evidence="7" id="KW-0282">Flagellum</keyword>
<dbReference type="Gene3D" id="1.20.1330.10">
    <property type="entry name" value="f41 fragment of flagellin, N-terminal domain"/>
    <property type="match status" value="1"/>
</dbReference>
<keyword evidence="4" id="KW-0964">Secreted</keyword>
<dbReference type="Pfam" id="PF00700">
    <property type="entry name" value="Flagellin_C"/>
    <property type="match status" value="1"/>
</dbReference>
<feature type="domain" description="Flagellin C-terminal" evidence="6">
    <location>
        <begin position="184"/>
        <end position="269"/>
    </location>
</feature>
<evidence type="ECO:0000259" key="6">
    <source>
        <dbReference type="Pfam" id="PF00700"/>
    </source>
</evidence>
<evidence type="ECO:0000313" key="7">
    <source>
        <dbReference type="EMBL" id="ADZ82773.1"/>
    </source>
</evidence>
<dbReference type="STRING" id="642492.Clole_1041"/>
<dbReference type="EMBL" id="CP002582">
    <property type="protein sequence ID" value="ADZ82773.1"/>
    <property type="molecule type" value="Genomic_DNA"/>
</dbReference>
<comment type="function">
    <text evidence="4">Flagellin is the subunit protein which polymerizes to form the filaments of bacterial flagella.</text>
</comment>
<dbReference type="InterPro" id="IPR046358">
    <property type="entry name" value="Flagellin_C"/>
</dbReference>